<accession>A0A974P6C2</accession>
<evidence type="ECO:0000256" key="1">
    <source>
        <dbReference type="SAM" id="MobiDB-lite"/>
    </source>
</evidence>
<organism evidence="2">
    <name type="scientific">Phenylobacterium glaciei</name>
    <dbReference type="NCBI Taxonomy" id="2803784"/>
    <lineage>
        <taxon>Bacteria</taxon>
        <taxon>Pseudomonadati</taxon>
        <taxon>Pseudomonadota</taxon>
        <taxon>Alphaproteobacteria</taxon>
        <taxon>Caulobacterales</taxon>
        <taxon>Caulobacteraceae</taxon>
        <taxon>Phenylobacterium</taxon>
    </lineage>
</organism>
<reference evidence="2" key="1">
    <citation type="submission" date="2021-01" db="EMBL/GenBank/DDBJ databases">
        <title>Genome sequence of Phenylobacterium sp. 20VBR1 isolated from a valley glaceir, Ny-Alesund, Svalbard.</title>
        <authorList>
            <person name="Thomas F.A."/>
            <person name="Krishnan K.P."/>
            <person name="Sinha R.K."/>
        </authorList>
    </citation>
    <scope>NUCLEOTIDE SEQUENCE</scope>
    <source>
        <strain evidence="2">20VBR1</strain>
    </source>
</reference>
<dbReference type="AlphaFoldDB" id="A0A974P6C2"/>
<dbReference type="PANTHER" id="PTHR38479:SF2">
    <property type="entry name" value="WINGED HELIX DNA-BINDING DOMAIN-CONTAINING PROTEIN"/>
    <property type="match status" value="1"/>
</dbReference>
<sequence>MFRHPHHGLRRTPTLASGAGRLGHALRLFAGRRVRPGQGLSRPGCRGSPGARRTPAPLPGRLGSGDARRLQRLVGAERRRAAVRRNRRRHRDLPRCARETALRPEGCASARRRHPGPARFVPDFDAVTQGHQDRARIVPAQHAPRIASKNLQVPPMLLVDGFVAGTWRLETKSKTPTVMVTAFEKFSPKDRQAIEAEAIALAKAFEPAAEPAVVFA</sequence>
<feature type="region of interest" description="Disordered" evidence="1">
    <location>
        <begin position="33"/>
        <end position="65"/>
    </location>
</feature>
<dbReference type="PANTHER" id="PTHR38479">
    <property type="entry name" value="LMO0824 PROTEIN"/>
    <property type="match status" value="1"/>
</dbReference>
<keyword evidence="2" id="KW-0238">DNA-binding</keyword>
<gene>
    <name evidence="2" type="ORF">JKL49_14480</name>
</gene>
<proteinExistence type="predicted"/>
<evidence type="ECO:0000313" key="2">
    <source>
        <dbReference type="EMBL" id="QQZ52001.1"/>
    </source>
</evidence>
<name>A0A974P6C2_9CAUL</name>
<protein>
    <submittedName>
        <fullName evidence="2">Winged helix DNA-binding domain-containing protein</fullName>
    </submittedName>
</protein>
<dbReference type="EMBL" id="CP068570">
    <property type="protein sequence ID" value="QQZ52001.1"/>
    <property type="molecule type" value="Genomic_DNA"/>
</dbReference>
<dbReference type="InterPro" id="IPR009351">
    <property type="entry name" value="AlkZ-like"/>
</dbReference>
<dbReference type="GO" id="GO:0003677">
    <property type="term" value="F:DNA binding"/>
    <property type="evidence" value="ECO:0007669"/>
    <property type="project" value="UniProtKB-KW"/>
</dbReference>
<dbReference type="Pfam" id="PF06224">
    <property type="entry name" value="AlkZ-like"/>
    <property type="match status" value="1"/>
</dbReference>